<evidence type="ECO:0000256" key="1">
    <source>
        <dbReference type="SAM" id="Phobius"/>
    </source>
</evidence>
<keyword evidence="1" id="KW-1133">Transmembrane helix</keyword>
<sequence>MTLSHMIETSLGAIKFKFNSSISMLLIFGFVISFYTTASVIFFNDVRSFSNPSVPSVFAQEANKTKLVYHLSSDEPWRSTIAILDSQTMLKMGYNVTLMLSIEGVQIGVKNPHHYLGLEPLTKNVSDFINNGGNVVICEVCLKIAGYNNSDIIKGSIIGSPALMANLLNKTTVVDY</sequence>
<dbReference type="InterPro" id="IPR027396">
    <property type="entry name" value="DsrEFH-like"/>
</dbReference>
<dbReference type="Proteomes" id="UP000058925">
    <property type="component" value="Chromosome"/>
</dbReference>
<dbReference type="Gene3D" id="3.40.1260.10">
    <property type="entry name" value="DsrEFH-like"/>
    <property type="match status" value="1"/>
</dbReference>
<name>A0A654LSV1_9ARCH</name>
<proteinExistence type="predicted"/>
<dbReference type="GeneID" id="60420304"/>
<keyword evidence="1" id="KW-0472">Membrane</keyword>
<keyword evidence="3" id="KW-1185">Reference proteome</keyword>
<organism evidence="2 3">
    <name type="scientific">Candidatus Nitrosocosmicus oleophilus</name>
    <dbReference type="NCBI Taxonomy" id="1353260"/>
    <lineage>
        <taxon>Archaea</taxon>
        <taxon>Nitrososphaerota</taxon>
        <taxon>Nitrososphaeria</taxon>
        <taxon>Nitrososphaerales</taxon>
        <taxon>Nitrososphaeraceae</taxon>
        <taxon>Candidatus Nitrosocosmicus</taxon>
    </lineage>
</organism>
<gene>
    <name evidence="2" type="ORF">NMY3_00081</name>
</gene>
<dbReference type="OrthoDB" id="11511at2157"/>
<accession>A0A654LSV1</accession>
<dbReference type="RefSeq" id="WP_196816985.1">
    <property type="nucleotide sequence ID" value="NZ_CP012850.1"/>
</dbReference>
<reference evidence="3" key="1">
    <citation type="submission" date="2015-10" db="EMBL/GenBank/DDBJ databases">
        <title>Niche specialization of a soil ammonia-oxidizing archaeon, Candidatus Nitrosocosmicus oleophilus.</title>
        <authorList>
            <person name="Jung M.-Y."/>
            <person name="Rhee S.-K."/>
        </authorList>
    </citation>
    <scope>NUCLEOTIDE SEQUENCE [LARGE SCALE GENOMIC DNA]</scope>
    <source>
        <strain evidence="3">MY3</strain>
    </source>
</reference>
<dbReference type="KEGG" id="taa:NMY3_00081"/>
<dbReference type="SUPFAM" id="SSF75169">
    <property type="entry name" value="DsrEFH-like"/>
    <property type="match status" value="1"/>
</dbReference>
<dbReference type="EMBL" id="CP012850">
    <property type="protein sequence ID" value="ALI34295.1"/>
    <property type="molecule type" value="Genomic_DNA"/>
</dbReference>
<dbReference type="AlphaFoldDB" id="A0A654LSV1"/>
<dbReference type="Pfam" id="PF02635">
    <property type="entry name" value="DsrE"/>
    <property type="match status" value="1"/>
</dbReference>
<keyword evidence="1" id="KW-0812">Transmembrane</keyword>
<feature type="transmembrane region" description="Helical" evidence="1">
    <location>
        <begin position="21"/>
        <end position="43"/>
    </location>
</feature>
<dbReference type="InterPro" id="IPR003787">
    <property type="entry name" value="Sulphur_relay_DsrE/F-like"/>
</dbReference>
<protein>
    <recommendedName>
        <fullName evidence="4">DsrE/DsrF-like family protein</fullName>
    </recommendedName>
</protein>
<evidence type="ECO:0000313" key="2">
    <source>
        <dbReference type="EMBL" id="ALI34295.1"/>
    </source>
</evidence>
<evidence type="ECO:0000313" key="3">
    <source>
        <dbReference type="Proteomes" id="UP000058925"/>
    </source>
</evidence>
<evidence type="ECO:0008006" key="4">
    <source>
        <dbReference type="Google" id="ProtNLM"/>
    </source>
</evidence>